<organism evidence="10 11">
    <name type="scientific">Necator americanus</name>
    <name type="common">Human hookworm</name>
    <dbReference type="NCBI Taxonomy" id="51031"/>
    <lineage>
        <taxon>Eukaryota</taxon>
        <taxon>Metazoa</taxon>
        <taxon>Ecdysozoa</taxon>
        <taxon>Nematoda</taxon>
        <taxon>Chromadorea</taxon>
        <taxon>Rhabditida</taxon>
        <taxon>Rhabditina</taxon>
        <taxon>Rhabditomorpha</taxon>
        <taxon>Strongyloidea</taxon>
        <taxon>Ancylostomatidae</taxon>
        <taxon>Bunostominae</taxon>
        <taxon>Necator</taxon>
    </lineage>
</organism>
<evidence type="ECO:0008006" key="12">
    <source>
        <dbReference type="Google" id="ProtNLM"/>
    </source>
</evidence>
<evidence type="ECO:0000313" key="11">
    <source>
        <dbReference type="Proteomes" id="UP000053676"/>
    </source>
</evidence>
<dbReference type="Proteomes" id="UP000053676">
    <property type="component" value="Unassembled WGS sequence"/>
</dbReference>
<dbReference type="InterPro" id="IPR018497">
    <property type="entry name" value="Peptidase_M13_C"/>
</dbReference>
<keyword evidence="4" id="KW-0479">Metal-binding</keyword>
<evidence type="ECO:0000256" key="7">
    <source>
        <dbReference type="ARBA" id="ARBA00023049"/>
    </source>
</evidence>
<feature type="domain" description="Peptidase M13 C-terminal" evidence="8">
    <location>
        <begin position="146"/>
        <end position="173"/>
    </location>
</feature>
<dbReference type="GO" id="GO:0004222">
    <property type="term" value="F:metalloendopeptidase activity"/>
    <property type="evidence" value="ECO:0007669"/>
    <property type="project" value="InterPro"/>
</dbReference>
<dbReference type="OrthoDB" id="6475849at2759"/>
<keyword evidence="6" id="KW-0862">Zinc</keyword>
<dbReference type="KEGG" id="nai:NECAME_09979"/>
<dbReference type="InterPro" id="IPR024079">
    <property type="entry name" value="MetalloPept_cat_dom_sf"/>
</dbReference>
<evidence type="ECO:0000256" key="6">
    <source>
        <dbReference type="ARBA" id="ARBA00022833"/>
    </source>
</evidence>
<dbReference type="STRING" id="51031.W2TDP3"/>
<evidence type="ECO:0000256" key="1">
    <source>
        <dbReference type="ARBA" id="ARBA00001947"/>
    </source>
</evidence>
<accession>W2TDP3</accession>
<evidence type="ECO:0000256" key="5">
    <source>
        <dbReference type="ARBA" id="ARBA00022801"/>
    </source>
</evidence>
<dbReference type="PANTHER" id="PTHR11733:SF237">
    <property type="entry name" value="NEPRILYSIN-LIKE 4"/>
    <property type="match status" value="1"/>
</dbReference>
<dbReference type="InterPro" id="IPR042089">
    <property type="entry name" value="Peptidase_M13_dom_2"/>
</dbReference>
<evidence type="ECO:0000313" key="10">
    <source>
        <dbReference type="EMBL" id="ETN79142.1"/>
    </source>
</evidence>
<dbReference type="PANTHER" id="PTHR11733">
    <property type="entry name" value="ZINC METALLOPROTEASE FAMILY M13 NEPRILYSIN-RELATED"/>
    <property type="match status" value="1"/>
</dbReference>
<dbReference type="EMBL" id="KI659607">
    <property type="protein sequence ID" value="ETN79142.1"/>
    <property type="molecule type" value="Genomic_DNA"/>
</dbReference>
<sequence>MYGKKRKAPRWKECTSNTMHRMQYATGAMYVRKVFDKASKNVTLEMIDDLQDVFREMVVANDWMDRQTKATALDKANQMLRQIAFPDFILDDGKLDDHYSGFSVEESDSYSHMVQKLSRWSLEYGYKRLIKPVDRSEFNFNSAIVNAYYSSTSNSIKFPAAILQAPFFHHSFP</sequence>
<keyword evidence="7" id="KW-0482">Metalloprotease</keyword>
<protein>
    <recommendedName>
        <fullName evidence="12">Peptidase M13 N-terminal domain-containing protein</fullName>
    </recommendedName>
</protein>
<name>W2TDP3_NECAM</name>
<gene>
    <name evidence="10" type="ORF">NECAME_09979</name>
</gene>
<reference evidence="11" key="1">
    <citation type="journal article" date="2014" name="Nat. Genet.">
        <title>Genome of the human hookworm Necator americanus.</title>
        <authorList>
            <person name="Tang Y.T."/>
            <person name="Gao X."/>
            <person name="Rosa B.A."/>
            <person name="Abubucker S."/>
            <person name="Hallsworth-Pepin K."/>
            <person name="Martin J."/>
            <person name="Tyagi R."/>
            <person name="Heizer E."/>
            <person name="Zhang X."/>
            <person name="Bhonagiri-Palsikar V."/>
            <person name="Minx P."/>
            <person name="Warren W.C."/>
            <person name="Wang Q."/>
            <person name="Zhan B."/>
            <person name="Hotez P.J."/>
            <person name="Sternberg P.W."/>
            <person name="Dougall A."/>
            <person name="Gaze S.T."/>
            <person name="Mulvenna J."/>
            <person name="Sotillo J."/>
            <person name="Ranganathan S."/>
            <person name="Rabelo E.M."/>
            <person name="Wilson R.K."/>
            <person name="Felgner P.L."/>
            <person name="Bethony J."/>
            <person name="Hawdon J.M."/>
            <person name="Gasser R.B."/>
            <person name="Loukas A."/>
            <person name="Mitreva M."/>
        </authorList>
    </citation>
    <scope>NUCLEOTIDE SEQUENCE [LARGE SCALE GENOMIC DNA]</scope>
</reference>
<comment type="similarity">
    <text evidence="2">Belongs to the peptidase M13 family.</text>
</comment>
<dbReference type="AlphaFoldDB" id="W2TDP3"/>
<dbReference type="GO" id="GO:0046872">
    <property type="term" value="F:metal ion binding"/>
    <property type="evidence" value="ECO:0007669"/>
    <property type="project" value="UniProtKB-KW"/>
</dbReference>
<dbReference type="InterPro" id="IPR008753">
    <property type="entry name" value="Peptidase_M13_N"/>
</dbReference>
<keyword evidence="5" id="KW-0378">Hydrolase</keyword>
<dbReference type="GO" id="GO:0016485">
    <property type="term" value="P:protein processing"/>
    <property type="evidence" value="ECO:0007669"/>
    <property type="project" value="TreeGrafter"/>
</dbReference>
<keyword evidence="3" id="KW-0645">Protease</keyword>
<proteinExistence type="inferred from homology"/>
<dbReference type="PRINTS" id="PR00786">
    <property type="entry name" value="NEPRILYSIN"/>
</dbReference>
<dbReference type="Pfam" id="PF05649">
    <property type="entry name" value="Peptidase_M13_N"/>
    <property type="match status" value="1"/>
</dbReference>
<dbReference type="SUPFAM" id="SSF55486">
    <property type="entry name" value="Metalloproteases ('zincins'), catalytic domain"/>
    <property type="match status" value="1"/>
</dbReference>
<dbReference type="Gene3D" id="1.10.1380.10">
    <property type="entry name" value="Neutral endopeptidase , domain2"/>
    <property type="match status" value="1"/>
</dbReference>
<comment type="cofactor">
    <cofactor evidence="1">
        <name>Zn(2+)</name>
        <dbReference type="ChEBI" id="CHEBI:29105"/>
    </cofactor>
</comment>
<evidence type="ECO:0000259" key="9">
    <source>
        <dbReference type="Pfam" id="PF05649"/>
    </source>
</evidence>
<dbReference type="InterPro" id="IPR000718">
    <property type="entry name" value="Peptidase_M13"/>
</dbReference>
<dbReference type="Gene3D" id="3.40.390.10">
    <property type="entry name" value="Collagenase (Catalytic Domain)"/>
    <property type="match status" value="1"/>
</dbReference>
<dbReference type="MEROPS" id="M13.013"/>
<feature type="domain" description="Peptidase M13 N-terminal" evidence="9">
    <location>
        <begin position="1"/>
        <end position="86"/>
    </location>
</feature>
<dbReference type="OMA" id="VANDWMD"/>
<dbReference type="Pfam" id="PF01431">
    <property type="entry name" value="Peptidase_M13"/>
    <property type="match status" value="1"/>
</dbReference>
<evidence type="ECO:0000256" key="3">
    <source>
        <dbReference type="ARBA" id="ARBA00022670"/>
    </source>
</evidence>
<dbReference type="PROSITE" id="PS51885">
    <property type="entry name" value="NEPRILYSIN"/>
    <property type="match status" value="1"/>
</dbReference>
<evidence type="ECO:0000256" key="4">
    <source>
        <dbReference type="ARBA" id="ARBA00022723"/>
    </source>
</evidence>
<keyword evidence="11" id="KW-1185">Reference proteome</keyword>
<evidence type="ECO:0000256" key="2">
    <source>
        <dbReference type="ARBA" id="ARBA00007357"/>
    </source>
</evidence>
<feature type="non-terminal residue" evidence="10">
    <location>
        <position position="173"/>
    </location>
</feature>
<dbReference type="GO" id="GO:0005886">
    <property type="term" value="C:plasma membrane"/>
    <property type="evidence" value="ECO:0007669"/>
    <property type="project" value="TreeGrafter"/>
</dbReference>
<evidence type="ECO:0000259" key="8">
    <source>
        <dbReference type="Pfam" id="PF01431"/>
    </source>
</evidence>